<reference evidence="3" key="3">
    <citation type="submission" date="2024-02" db="EMBL/GenBank/DDBJ databases">
        <title>Comparative genomics of Cryptococcus and Kwoniella reveals pathogenesis evolution and contrasting modes of karyotype evolution via chromosome fusion or intercentromeric recombination.</title>
        <authorList>
            <person name="Coelho M.A."/>
            <person name="David-Palma M."/>
            <person name="Shea T."/>
            <person name="Bowers K."/>
            <person name="McGinley-Smith S."/>
            <person name="Mohammad A.W."/>
            <person name="Gnirke A."/>
            <person name="Yurkov A.M."/>
            <person name="Nowrousian M."/>
            <person name="Sun S."/>
            <person name="Cuomo C.A."/>
            <person name="Heitman J."/>
        </authorList>
    </citation>
    <scope>NUCLEOTIDE SEQUENCE</scope>
    <source>
        <strain evidence="3">CBS 10117</strain>
    </source>
</reference>
<sequence length="123" mass="13829">MSSQFGHSQSDEFIDPAEERESIARQYFEMKDRELSSEHPMSSYASTLRQKVEEPLDNYNTESNRYSAMKMLVELLSGDAETGTGTEIDGHSDVCKRDPNSELNNDQASEVNLGIGQTNTESR</sequence>
<name>A0A1A6A037_9TREE</name>
<dbReference type="KEGG" id="kdj:28969399"/>
<evidence type="ECO:0000313" key="4">
    <source>
        <dbReference type="Proteomes" id="UP000078595"/>
    </source>
</evidence>
<keyword evidence="4" id="KW-1185">Reference proteome</keyword>
<dbReference type="RefSeq" id="XP_018261264.1">
    <property type="nucleotide sequence ID" value="XM_018408992.1"/>
</dbReference>
<feature type="compositionally biased region" description="Basic and acidic residues" evidence="1">
    <location>
        <begin position="88"/>
        <end position="100"/>
    </location>
</feature>
<dbReference type="VEuPathDB" id="FungiDB:I303_05700"/>
<dbReference type="EMBL" id="KI894033">
    <property type="protein sequence ID" value="OBR83422.1"/>
    <property type="molecule type" value="Genomic_DNA"/>
</dbReference>
<feature type="compositionally biased region" description="Polar residues" evidence="1">
    <location>
        <begin position="101"/>
        <end position="123"/>
    </location>
</feature>
<gene>
    <name evidence="2" type="ORF">I303_05700</name>
    <name evidence="3" type="ORF">I303_105678</name>
</gene>
<evidence type="ECO:0000313" key="2">
    <source>
        <dbReference type="EMBL" id="OBR83422.1"/>
    </source>
</evidence>
<reference evidence="3" key="2">
    <citation type="submission" date="2013-07" db="EMBL/GenBank/DDBJ databases">
        <authorList>
            <consortium name="The Broad Institute Genome Sequencing Platform"/>
            <person name="Cuomo C."/>
            <person name="Litvintseva A."/>
            <person name="Chen Y."/>
            <person name="Heitman J."/>
            <person name="Sun S."/>
            <person name="Springer D."/>
            <person name="Dromer F."/>
            <person name="Young S.K."/>
            <person name="Zeng Q."/>
            <person name="Gargeya S."/>
            <person name="Fitzgerald M."/>
            <person name="Abouelleil A."/>
            <person name="Alvarado L."/>
            <person name="Berlin A.M."/>
            <person name="Chapman S.B."/>
            <person name="Dewar J."/>
            <person name="Goldberg J."/>
            <person name="Griggs A."/>
            <person name="Gujja S."/>
            <person name="Hansen M."/>
            <person name="Howarth C."/>
            <person name="Imamovic A."/>
            <person name="Larimer J."/>
            <person name="McCowan C."/>
            <person name="Murphy C."/>
            <person name="Pearson M."/>
            <person name="Priest M."/>
            <person name="Roberts A."/>
            <person name="Saif S."/>
            <person name="Shea T."/>
            <person name="Sykes S."/>
            <person name="Wortman J."/>
            <person name="Nusbaum C."/>
            <person name="Birren B."/>
        </authorList>
    </citation>
    <scope>NUCLEOTIDE SEQUENCE</scope>
    <source>
        <strain evidence="3">CBS 10117</strain>
    </source>
</reference>
<dbReference type="Proteomes" id="UP000078595">
    <property type="component" value="Chromosome 7"/>
</dbReference>
<evidence type="ECO:0000256" key="1">
    <source>
        <dbReference type="SAM" id="MobiDB-lite"/>
    </source>
</evidence>
<accession>A0A1A6A037</accession>
<dbReference type="GeneID" id="28969399"/>
<feature type="region of interest" description="Disordered" evidence="1">
    <location>
        <begin position="81"/>
        <end position="123"/>
    </location>
</feature>
<evidence type="ECO:0000313" key="3">
    <source>
        <dbReference type="EMBL" id="WWC63079.1"/>
    </source>
</evidence>
<dbReference type="AlphaFoldDB" id="A0A1A6A037"/>
<organism evidence="2">
    <name type="scientific">Kwoniella dejecticola CBS 10117</name>
    <dbReference type="NCBI Taxonomy" id="1296121"/>
    <lineage>
        <taxon>Eukaryota</taxon>
        <taxon>Fungi</taxon>
        <taxon>Dikarya</taxon>
        <taxon>Basidiomycota</taxon>
        <taxon>Agaricomycotina</taxon>
        <taxon>Tremellomycetes</taxon>
        <taxon>Tremellales</taxon>
        <taxon>Cryptococcaceae</taxon>
        <taxon>Kwoniella</taxon>
    </lineage>
</organism>
<dbReference type="EMBL" id="CP144536">
    <property type="protein sequence ID" value="WWC63079.1"/>
    <property type="molecule type" value="Genomic_DNA"/>
</dbReference>
<protein>
    <submittedName>
        <fullName evidence="2">Uncharacterized protein</fullName>
    </submittedName>
</protein>
<reference evidence="2" key="1">
    <citation type="submission" date="2013-07" db="EMBL/GenBank/DDBJ databases">
        <title>The Genome Sequence of Cryptococcus dejecticola CBS10117.</title>
        <authorList>
            <consortium name="The Broad Institute Genome Sequencing Platform"/>
            <person name="Cuomo C."/>
            <person name="Litvintseva A."/>
            <person name="Chen Y."/>
            <person name="Heitman J."/>
            <person name="Sun S."/>
            <person name="Springer D."/>
            <person name="Dromer F."/>
            <person name="Young S.K."/>
            <person name="Zeng Q."/>
            <person name="Gargeya S."/>
            <person name="Fitzgerald M."/>
            <person name="Abouelleil A."/>
            <person name="Alvarado L."/>
            <person name="Berlin A.M."/>
            <person name="Chapman S.B."/>
            <person name="Dewar J."/>
            <person name="Goldberg J."/>
            <person name="Griggs A."/>
            <person name="Gujja S."/>
            <person name="Hansen M."/>
            <person name="Howarth C."/>
            <person name="Imamovic A."/>
            <person name="Larimer J."/>
            <person name="McCowan C."/>
            <person name="Murphy C."/>
            <person name="Pearson M."/>
            <person name="Priest M."/>
            <person name="Roberts A."/>
            <person name="Saif S."/>
            <person name="Shea T."/>
            <person name="Sykes S."/>
            <person name="Wortman J."/>
            <person name="Nusbaum C."/>
            <person name="Birren B."/>
        </authorList>
    </citation>
    <scope>NUCLEOTIDE SEQUENCE [LARGE SCALE GENOMIC DNA]</scope>
    <source>
        <strain evidence="2">CBS 10117</strain>
    </source>
</reference>
<feature type="region of interest" description="Disordered" evidence="1">
    <location>
        <begin position="1"/>
        <end position="21"/>
    </location>
</feature>
<proteinExistence type="predicted"/>